<keyword evidence="3 5" id="KW-0807">Transducer</keyword>
<evidence type="ECO:0000259" key="7">
    <source>
        <dbReference type="PROSITE" id="PS50111"/>
    </source>
</evidence>
<dbReference type="Pfam" id="PF00015">
    <property type="entry name" value="MCPsignal"/>
    <property type="match status" value="1"/>
</dbReference>
<evidence type="ECO:0000256" key="1">
    <source>
        <dbReference type="ARBA" id="ARBA00004429"/>
    </source>
</evidence>
<evidence type="ECO:0000256" key="6">
    <source>
        <dbReference type="SAM" id="Phobius"/>
    </source>
</evidence>
<dbReference type="SMART" id="SM00304">
    <property type="entry name" value="HAMP"/>
    <property type="match status" value="1"/>
</dbReference>
<dbReference type="SUPFAM" id="SSF58104">
    <property type="entry name" value="Methyl-accepting chemotaxis protein (MCP) signaling domain"/>
    <property type="match status" value="1"/>
</dbReference>
<dbReference type="SUPFAM" id="SSF158472">
    <property type="entry name" value="HAMP domain-like"/>
    <property type="match status" value="1"/>
</dbReference>
<keyword evidence="6" id="KW-1133">Transmembrane helix</keyword>
<evidence type="ECO:0000313" key="11">
    <source>
        <dbReference type="Proteomes" id="UP000231632"/>
    </source>
</evidence>
<dbReference type="Proteomes" id="UP000231632">
    <property type="component" value="Unassembled WGS sequence"/>
</dbReference>
<sequence length="750" mass="82121">MTDSVNAAWHDRFTVAHRMMLVGILTVLAVLFAGLIHEKTISDMDEVDIKAERVSSLMQVMGRLAGQTKWQDALALRLAEGERMLGQDYEDVRHENEKSLKLLQDNMLSETLREQAARQSDAMQQFDKQVREFSTAKETLGLTAEQGLRGELRAAVHAIESRLKQIGGDQKMVSMLMMRRHEKDFLLRSDEKYLKKHAAEAVRFTNLLEKSKLAAADKRAFKSDLEQYRQGLKEVAKQRLLMKKDRKAFGRIFNEQLLPGLISMDDTLEKELDSARADMDAIHQSQGYVFWGISLALLLLIMIALWLIVRSVVNPLRQISKAMDALDDGDTSIHLNIQMQGVIGQLVESYDKLTTTVKEAFELKGIVEASPQATMLADKDSLIVNYMNPAAVELFRNIEDALPCKADEIVGQNIDIFHRKPSHQRQLLSTSANLPHHASFTIAGRNIEFDAYPIYDAAGAWQSVMVSWHDVTERSQLASNFETNVGGVVEEIQAYGNEMQQAAEQLSAMAVQSSAQAEAVSGSAHQASDNVMTVASASEELSASIGEITRQVHEAVQISAAAVQEADSTNVTVTELSALSEQIGEVVRVISEIAEQTNLLALNASIEAARAGEAGRGFAVVAGEVKELANQTARATEQISQQIGAIQRQSGGAAEAISHIGSVIQRMNEINQSVASATEQQNEATREIAQSVHFASEATHQASEDISGVSQSAEETGKAAAGVLDVANGLTQKGTDLSTRVSDFLAALRR</sequence>
<dbReference type="Gene3D" id="6.10.340.10">
    <property type="match status" value="1"/>
</dbReference>
<dbReference type="Pfam" id="PF00672">
    <property type="entry name" value="HAMP"/>
    <property type="match status" value="1"/>
</dbReference>
<dbReference type="SUPFAM" id="SSF55785">
    <property type="entry name" value="PYP-like sensor domain (PAS domain)"/>
    <property type="match status" value="1"/>
</dbReference>
<feature type="transmembrane region" description="Helical" evidence="6">
    <location>
        <begin position="15"/>
        <end position="36"/>
    </location>
</feature>
<gene>
    <name evidence="10" type="ORF">MMIC_P1505</name>
</gene>
<evidence type="ECO:0000313" key="10">
    <source>
        <dbReference type="EMBL" id="GAV20536.1"/>
    </source>
</evidence>
<evidence type="ECO:0000256" key="2">
    <source>
        <dbReference type="ARBA" id="ARBA00022519"/>
    </source>
</evidence>
<keyword evidence="11" id="KW-1185">Reference proteome</keyword>
<dbReference type="PROSITE" id="PS50192">
    <property type="entry name" value="T_SNARE"/>
    <property type="match status" value="1"/>
</dbReference>
<dbReference type="RefSeq" id="WP_072659856.1">
    <property type="nucleotide sequence ID" value="NZ_BDFD01000012.1"/>
</dbReference>
<dbReference type="GO" id="GO:0007165">
    <property type="term" value="P:signal transduction"/>
    <property type="evidence" value="ECO:0007669"/>
    <property type="project" value="UniProtKB-KW"/>
</dbReference>
<proteinExistence type="inferred from homology"/>
<dbReference type="InterPro" id="IPR003660">
    <property type="entry name" value="HAMP_dom"/>
</dbReference>
<dbReference type="Gene3D" id="3.30.450.20">
    <property type="entry name" value="PAS domain"/>
    <property type="match status" value="1"/>
</dbReference>
<organism evidence="10 11">
    <name type="scientific">Mariprofundus micogutta</name>
    <dbReference type="NCBI Taxonomy" id="1921010"/>
    <lineage>
        <taxon>Bacteria</taxon>
        <taxon>Pseudomonadati</taxon>
        <taxon>Pseudomonadota</taxon>
        <taxon>Candidatius Mariprofundia</taxon>
        <taxon>Mariprofundales</taxon>
        <taxon>Mariprofundaceae</taxon>
        <taxon>Mariprofundus</taxon>
    </lineage>
</organism>
<feature type="domain" description="T-SNARE coiled-coil homology" evidence="8">
    <location>
        <begin position="655"/>
        <end position="709"/>
    </location>
</feature>
<dbReference type="PROSITE" id="PS50111">
    <property type="entry name" value="CHEMOTAXIS_TRANSDUC_2"/>
    <property type="match status" value="1"/>
</dbReference>
<evidence type="ECO:0000256" key="5">
    <source>
        <dbReference type="PROSITE-ProRule" id="PRU00284"/>
    </source>
</evidence>
<dbReference type="PANTHER" id="PTHR32089:SF112">
    <property type="entry name" value="LYSOZYME-LIKE PROTEIN-RELATED"/>
    <property type="match status" value="1"/>
</dbReference>
<comment type="caution">
    <text evidence="10">The sequence shown here is derived from an EMBL/GenBank/DDBJ whole genome shotgun (WGS) entry which is preliminary data.</text>
</comment>
<keyword evidence="6" id="KW-0472">Membrane</keyword>
<dbReference type="PROSITE" id="PS50885">
    <property type="entry name" value="HAMP"/>
    <property type="match status" value="1"/>
</dbReference>
<dbReference type="AlphaFoldDB" id="A0A1L8CNP4"/>
<comment type="subcellular location">
    <subcellularLocation>
        <location evidence="1">Cell inner membrane</location>
        <topology evidence="1">Multi-pass membrane protein</topology>
    </subcellularLocation>
</comment>
<keyword evidence="2" id="KW-0997">Cell inner membrane</keyword>
<evidence type="ECO:0000259" key="8">
    <source>
        <dbReference type="PROSITE" id="PS50192"/>
    </source>
</evidence>
<comment type="similarity">
    <text evidence="4">Belongs to the methyl-accepting chemotaxis (MCP) protein family.</text>
</comment>
<dbReference type="GO" id="GO:0005886">
    <property type="term" value="C:plasma membrane"/>
    <property type="evidence" value="ECO:0007669"/>
    <property type="project" value="UniProtKB-SubCell"/>
</dbReference>
<evidence type="ECO:0000256" key="4">
    <source>
        <dbReference type="ARBA" id="ARBA00029447"/>
    </source>
</evidence>
<dbReference type="InterPro" id="IPR000727">
    <property type="entry name" value="T_SNARE_dom"/>
</dbReference>
<dbReference type="InterPro" id="IPR004089">
    <property type="entry name" value="MCPsignal_dom"/>
</dbReference>
<dbReference type="STRING" id="1921010.MMIC_P1505"/>
<name>A0A1L8CNP4_9PROT</name>
<dbReference type="EMBL" id="BDFD01000012">
    <property type="protein sequence ID" value="GAV20536.1"/>
    <property type="molecule type" value="Genomic_DNA"/>
</dbReference>
<feature type="transmembrane region" description="Helical" evidence="6">
    <location>
        <begin position="288"/>
        <end position="309"/>
    </location>
</feature>
<evidence type="ECO:0000256" key="3">
    <source>
        <dbReference type="ARBA" id="ARBA00023224"/>
    </source>
</evidence>
<keyword evidence="2" id="KW-1003">Cell membrane</keyword>
<feature type="domain" description="HAMP" evidence="9">
    <location>
        <begin position="310"/>
        <end position="362"/>
    </location>
</feature>
<keyword evidence="6" id="KW-0812">Transmembrane</keyword>
<dbReference type="InterPro" id="IPR035965">
    <property type="entry name" value="PAS-like_dom_sf"/>
</dbReference>
<evidence type="ECO:0000259" key="9">
    <source>
        <dbReference type="PROSITE" id="PS50885"/>
    </source>
</evidence>
<protein>
    <submittedName>
        <fullName evidence="10">Methyl-accepting chemotaxis protein</fullName>
    </submittedName>
</protein>
<dbReference type="Gene3D" id="1.10.287.950">
    <property type="entry name" value="Methyl-accepting chemotaxis protein"/>
    <property type="match status" value="1"/>
</dbReference>
<reference evidence="10 11" key="1">
    <citation type="journal article" date="2017" name="Arch. Microbiol.">
        <title>Mariprofundus micogutta sp. nov., a novel iron-oxidizing zetaproteobacterium isolated from a deep-sea hydrothermal field at the Bayonnaise knoll of the Izu-Ogasawara arc, and a description of Mariprofundales ord. nov. and Zetaproteobacteria classis nov.</title>
        <authorList>
            <person name="Makita H."/>
            <person name="Tanaka E."/>
            <person name="Mitsunobu S."/>
            <person name="Miyazaki M."/>
            <person name="Nunoura T."/>
            <person name="Uematsu K."/>
            <person name="Takaki Y."/>
            <person name="Nishi S."/>
            <person name="Shimamura S."/>
            <person name="Takai K."/>
        </authorList>
    </citation>
    <scope>NUCLEOTIDE SEQUENCE [LARGE SCALE GENOMIC DNA]</scope>
    <source>
        <strain evidence="10 11">ET2</strain>
    </source>
</reference>
<dbReference type="PANTHER" id="PTHR32089">
    <property type="entry name" value="METHYL-ACCEPTING CHEMOTAXIS PROTEIN MCPB"/>
    <property type="match status" value="1"/>
</dbReference>
<accession>A0A1L8CNP4</accession>
<feature type="domain" description="Methyl-accepting transducer" evidence="7">
    <location>
        <begin position="488"/>
        <end position="717"/>
    </location>
</feature>
<dbReference type="SMART" id="SM00283">
    <property type="entry name" value="MA"/>
    <property type="match status" value="1"/>
</dbReference>
<dbReference type="OrthoDB" id="9797364at2"/>